<dbReference type="eggNOG" id="COG3391">
    <property type="taxonomic scope" value="Bacteria"/>
</dbReference>
<dbReference type="AlphaFoldDB" id="A0A0A0J4N9"/>
<feature type="region of interest" description="Disordered" evidence="1">
    <location>
        <begin position="28"/>
        <end position="53"/>
    </location>
</feature>
<evidence type="ECO:0000256" key="2">
    <source>
        <dbReference type="SAM" id="SignalP"/>
    </source>
</evidence>
<dbReference type="RefSeq" id="WP_035916366.1">
    <property type="nucleotide sequence ID" value="NZ_AVPJ01000008.1"/>
</dbReference>
<dbReference type="SUPFAM" id="SSF63829">
    <property type="entry name" value="Calcium-dependent phosphotriesterase"/>
    <property type="match status" value="1"/>
</dbReference>
<keyword evidence="2" id="KW-0732">Signal</keyword>
<keyword evidence="4" id="KW-1185">Reference proteome</keyword>
<proteinExistence type="predicted"/>
<gene>
    <name evidence="3" type="ORF">N802_10775</name>
</gene>
<protein>
    <recommendedName>
        <fullName evidence="5">Superoxide dismutase</fullName>
    </recommendedName>
</protein>
<evidence type="ECO:0000256" key="1">
    <source>
        <dbReference type="SAM" id="MobiDB-lite"/>
    </source>
</evidence>
<evidence type="ECO:0008006" key="5">
    <source>
        <dbReference type="Google" id="ProtNLM"/>
    </source>
</evidence>
<dbReference type="EMBL" id="AVPJ01000008">
    <property type="protein sequence ID" value="KGN32173.1"/>
    <property type="molecule type" value="Genomic_DNA"/>
</dbReference>
<comment type="caution">
    <text evidence="3">The sequence shown here is derived from an EMBL/GenBank/DDBJ whole genome shotgun (WGS) entry which is preliminary data.</text>
</comment>
<accession>A0A0A0J4N9</accession>
<evidence type="ECO:0000313" key="4">
    <source>
        <dbReference type="Proteomes" id="UP000030002"/>
    </source>
</evidence>
<dbReference type="InterPro" id="IPR006311">
    <property type="entry name" value="TAT_signal"/>
</dbReference>
<dbReference type="OrthoDB" id="504981at2"/>
<evidence type="ECO:0000313" key="3">
    <source>
        <dbReference type="EMBL" id="KGN32173.1"/>
    </source>
</evidence>
<dbReference type="PROSITE" id="PS51318">
    <property type="entry name" value="TAT"/>
    <property type="match status" value="1"/>
</dbReference>
<feature type="chain" id="PRO_5001963958" description="Superoxide dismutase" evidence="2">
    <location>
        <begin position="34"/>
        <end position="326"/>
    </location>
</feature>
<dbReference type="STRING" id="1385520.N802_10775"/>
<sequence length="326" mass="33256">MVTPARPSRRLILTGAAATVVASTSSLSAPASAGPRRAPRAPETVALPNGLQPEGITSGPGTRFYVGSLAGGRIVAGDLLTGTSNTLLAGATGRSIRGLFWDSRTNLVWAVGSVGAVGHVWAVNGTTGAIVQDTVVPGAGFLNDLVVQGNTVWVTDSPLDRLTAIALTPGGAPTGAAPTFLPLSGDWPAAGGAPFNSNGIRALSDGSLILNNSRVGGLWQVNPMTGHTTEIPVRGGPGIIGGDGLVLDGQWLYNVRGSGPNQVSLLRLSQAGSGWTARWRGARTDETLDVPTTATIAGGWLWAVNARFGVASPGTASYWITRMPAR</sequence>
<reference evidence="3 4" key="1">
    <citation type="submission" date="2013-08" db="EMBL/GenBank/DDBJ databases">
        <title>The genome sequence of Knoellia sinensis.</title>
        <authorList>
            <person name="Zhu W."/>
            <person name="Wang G."/>
        </authorList>
    </citation>
    <scope>NUCLEOTIDE SEQUENCE [LARGE SCALE GENOMIC DNA]</scope>
    <source>
        <strain evidence="3 4">KCTC 19936</strain>
    </source>
</reference>
<name>A0A0A0J4N9_9MICO</name>
<feature type="signal peptide" evidence="2">
    <location>
        <begin position="1"/>
        <end position="33"/>
    </location>
</feature>
<organism evidence="3 4">
    <name type="scientific">Knoellia sinensis KCTC 19936</name>
    <dbReference type="NCBI Taxonomy" id="1385520"/>
    <lineage>
        <taxon>Bacteria</taxon>
        <taxon>Bacillati</taxon>
        <taxon>Actinomycetota</taxon>
        <taxon>Actinomycetes</taxon>
        <taxon>Micrococcales</taxon>
        <taxon>Intrasporangiaceae</taxon>
        <taxon>Knoellia</taxon>
    </lineage>
</organism>
<dbReference type="Proteomes" id="UP000030002">
    <property type="component" value="Unassembled WGS sequence"/>
</dbReference>